<dbReference type="SUPFAM" id="SSF53756">
    <property type="entry name" value="UDP-Glycosyltransferase/glycogen phosphorylase"/>
    <property type="match status" value="1"/>
</dbReference>
<proteinExistence type="predicted"/>
<dbReference type="CDD" id="cd03801">
    <property type="entry name" value="GT4_PimA-like"/>
    <property type="match status" value="1"/>
</dbReference>
<dbReference type="EMBL" id="JACJSK010000011">
    <property type="protein sequence ID" value="MBD2544190.1"/>
    <property type="molecule type" value="Genomic_DNA"/>
</dbReference>
<gene>
    <name evidence="2" type="ORF">H6G72_10090</name>
</gene>
<dbReference type="Pfam" id="PF13439">
    <property type="entry name" value="Glyco_transf_4"/>
    <property type="match status" value="1"/>
</dbReference>
<evidence type="ECO:0000313" key="2">
    <source>
        <dbReference type="EMBL" id="MBD2544190.1"/>
    </source>
</evidence>
<feature type="domain" description="Glycosyltransferase subfamily 4-like N-terminal" evidence="1">
    <location>
        <begin position="14"/>
        <end position="180"/>
    </location>
</feature>
<protein>
    <submittedName>
        <fullName evidence="2">Glycosyltransferase family 4 protein</fullName>
    </submittedName>
</protein>
<dbReference type="Proteomes" id="UP000641954">
    <property type="component" value="Unassembled WGS sequence"/>
</dbReference>
<dbReference type="Gene3D" id="3.40.50.2000">
    <property type="entry name" value="Glycogen Phosphorylase B"/>
    <property type="match status" value="1"/>
</dbReference>
<reference evidence="2 3" key="1">
    <citation type="journal article" date="2020" name="ISME J.">
        <title>Comparative genomics reveals insights into cyanobacterial evolution and habitat adaptation.</title>
        <authorList>
            <person name="Chen M.Y."/>
            <person name="Teng W.K."/>
            <person name="Zhao L."/>
            <person name="Hu C.X."/>
            <person name="Zhou Y.K."/>
            <person name="Han B.P."/>
            <person name="Song L.R."/>
            <person name="Shu W.S."/>
        </authorList>
    </citation>
    <scope>NUCLEOTIDE SEQUENCE [LARGE SCALE GENOMIC DNA]</scope>
    <source>
        <strain evidence="2 3">FACHB-1370</strain>
    </source>
</reference>
<sequence>MKITFIAGNWVNLSGGNRVIAIYAERLKKRGHEVFVVCPSKQKPSLYQQVRSIVKGKGLIPMSKNGPSHFDNTDIPRVVLEHGPPVTDADIPDADVVVATWWETAEWVANLSREKGAKAYFVQHHEVHDYFTPEQKERAKATYLLPMHKITISQWLVDLMQTCYGDANVSLVFNSVDTDQFHTPARGKQATPTIGMLYSPVPWKGCDISFKAFSLAAQKIPNLRLVAFGSKEPSPDLPLPSETQYIRQPAQKTIKDIYAQCDVWLCGSRAEGFHLPPLEAMACRCPVVSTEVGGPIDIIENGVNGYLVPVDDFTGLANHLIHILSLSDGEWQAMSDAAYATAINYTWDDATELFEKALYTAIDRDKC</sequence>
<evidence type="ECO:0000313" key="3">
    <source>
        <dbReference type="Proteomes" id="UP000641954"/>
    </source>
</evidence>
<keyword evidence="3" id="KW-1185">Reference proteome</keyword>
<dbReference type="InterPro" id="IPR028098">
    <property type="entry name" value="Glyco_trans_4-like_N"/>
</dbReference>
<dbReference type="Gene3D" id="3.40.50.11090">
    <property type="match status" value="1"/>
</dbReference>
<accession>A0ABR8ECG1</accession>
<dbReference type="Pfam" id="PF13692">
    <property type="entry name" value="Glyco_trans_1_4"/>
    <property type="match status" value="1"/>
</dbReference>
<comment type="caution">
    <text evidence="2">The sequence shown here is derived from an EMBL/GenBank/DDBJ whole genome shotgun (WGS) entry which is preliminary data.</text>
</comment>
<dbReference type="PANTHER" id="PTHR12526">
    <property type="entry name" value="GLYCOSYLTRANSFERASE"/>
    <property type="match status" value="1"/>
</dbReference>
<organism evidence="2 3">
    <name type="scientific">Planktothricoides raciborskii FACHB-1370</name>
    <dbReference type="NCBI Taxonomy" id="2949576"/>
    <lineage>
        <taxon>Bacteria</taxon>
        <taxon>Bacillati</taxon>
        <taxon>Cyanobacteriota</taxon>
        <taxon>Cyanophyceae</taxon>
        <taxon>Oscillatoriophycideae</taxon>
        <taxon>Oscillatoriales</taxon>
        <taxon>Oscillatoriaceae</taxon>
        <taxon>Planktothricoides</taxon>
    </lineage>
</organism>
<dbReference type="PANTHER" id="PTHR12526:SF630">
    <property type="entry name" value="GLYCOSYLTRANSFERASE"/>
    <property type="match status" value="1"/>
</dbReference>
<evidence type="ECO:0000259" key="1">
    <source>
        <dbReference type="Pfam" id="PF13439"/>
    </source>
</evidence>
<name>A0ABR8ECG1_9CYAN</name>